<dbReference type="PANTHER" id="PTHR28259:SF1">
    <property type="entry name" value="FLUORIDE EXPORT PROTEIN 1-RELATED"/>
    <property type="match status" value="1"/>
</dbReference>
<feature type="transmembrane region" description="Helical" evidence="10">
    <location>
        <begin position="89"/>
        <end position="108"/>
    </location>
</feature>
<dbReference type="STRING" id="1224163.B841_10775"/>
<dbReference type="Proteomes" id="UP000015388">
    <property type="component" value="Chromosome"/>
</dbReference>
<dbReference type="EMBL" id="CP003924">
    <property type="protein sequence ID" value="AGS35627.1"/>
    <property type="molecule type" value="Genomic_DNA"/>
</dbReference>
<comment type="catalytic activity">
    <reaction evidence="8">
        <text>fluoride(in) = fluoride(out)</text>
        <dbReference type="Rhea" id="RHEA:76159"/>
        <dbReference type="ChEBI" id="CHEBI:17051"/>
    </reaction>
    <physiologicalReaction direction="left-to-right" evidence="8">
        <dbReference type="Rhea" id="RHEA:76160"/>
    </physiologicalReaction>
</comment>
<dbReference type="HAMAP" id="MF_00454">
    <property type="entry name" value="FluC"/>
    <property type="match status" value="1"/>
</dbReference>
<keyword evidence="2 10" id="KW-1003">Cell membrane</keyword>
<feature type="transmembrane region" description="Helical" evidence="10">
    <location>
        <begin position="57"/>
        <end position="77"/>
    </location>
</feature>
<evidence type="ECO:0000256" key="7">
    <source>
        <dbReference type="ARBA" id="ARBA00035120"/>
    </source>
</evidence>
<dbReference type="GO" id="GO:0062054">
    <property type="term" value="F:fluoride channel activity"/>
    <property type="evidence" value="ECO:0007669"/>
    <property type="project" value="UniProtKB-UniRule"/>
</dbReference>
<evidence type="ECO:0000256" key="3">
    <source>
        <dbReference type="ARBA" id="ARBA00022692"/>
    </source>
</evidence>
<evidence type="ECO:0000256" key="2">
    <source>
        <dbReference type="ARBA" id="ARBA00022475"/>
    </source>
</evidence>
<keyword evidence="6 10" id="KW-0407">Ion channel</keyword>
<evidence type="ECO:0000313" key="11">
    <source>
        <dbReference type="EMBL" id="AGS35627.1"/>
    </source>
</evidence>
<evidence type="ECO:0000256" key="5">
    <source>
        <dbReference type="ARBA" id="ARBA00023136"/>
    </source>
</evidence>
<sequence>MSAVISVAAVFVGGFFGGLGRWAFSRWPGGRPGTFAANVVACLILGFAAGSGDVWSWAPLLVGVGFAAALSTWSTFAKELADLVLARRWGVFARYLAVTVAVGIVAAHRGGVWAGRVWENWSF</sequence>
<dbReference type="OrthoDB" id="5148600at2"/>
<feature type="transmembrane region" description="Helical" evidence="10">
    <location>
        <begin position="6"/>
        <end position="24"/>
    </location>
</feature>
<keyword evidence="12" id="KW-1185">Reference proteome</keyword>
<protein>
    <recommendedName>
        <fullName evidence="10">Fluoride-specific ion channel FluC</fullName>
    </recommendedName>
</protein>
<dbReference type="AlphaFoldDB" id="S5SX09"/>
<evidence type="ECO:0000256" key="4">
    <source>
        <dbReference type="ARBA" id="ARBA00022989"/>
    </source>
</evidence>
<keyword evidence="10" id="KW-0813">Transport</keyword>
<dbReference type="KEGG" id="cmd:B841_10775"/>
<comment type="subcellular location">
    <subcellularLocation>
        <location evidence="1 10">Cell membrane</location>
        <topology evidence="1 10">Multi-pass membrane protein</topology>
    </subcellularLocation>
</comment>
<dbReference type="PANTHER" id="PTHR28259">
    <property type="entry name" value="FLUORIDE EXPORT PROTEIN 1-RELATED"/>
    <property type="match status" value="1"/>
</dbReference>
<keyword evidence="5 10" id="KW-0472">Membrane</keyword>
<name>S5SX09_9CORY</name>
<evidence type="ECO:0000256" key="10">
    <source>
        <dbReference type="HAMAP-Rule" id="MF_00454"/>
    </source>
</evidence>
<dbReference type="Pfam" id="PF02537">
    <property type="entry name" value="CRCB"/>
    <property type="match status" value="1"/>
</dbReference>
<gene>
    <name evidence="10" type="primary">fluC</name>
    <name evidence="10" type="synonym">crcB</name>
    <name evidence="11" type="ORF">B841_10775</name>
</gene>
<comment type="similarity">
    <text evidence="7 10">Belongs to the fluoride channel Fluc/FEX (TC 1.A.43) family.</text>
</comment>
<organism evidence="11 12">
    <name type="scientific">Corynebacterium maris DSM 45190</name>
    <dbReference type="NCBI Taxonomy" id="1224163"/>
    <lineage>
        <taxon>Bacteria</taxon>
        <taxon>Bacillati</taxon>
        <taxon>Actinomycetota</taxon>
        <taxon>Actinomycetes</taxon>
        <taxon>Mycobacteriales</taxon>
        <taxon>Corynebacteriaceae</taxon>
        <taxon>Corynebacterium</taxon>
    </lineage>
</organism>
<evidence type="ECO:0000256" key="6">
    <source>
        <dbReference type="ARBA" id="ARBA00023303"/>
    </source>
</evidence>
<evidence type="ECO:0000256" key="8">
    <source>
        <dbReference type="ARBA" id="ARBA00035585"/>
    </source>
</evidence>
<proteinExistence type="inferred from homology"/>
<comment type="function">
    <text evidence="9 10">Fluoride-specific ion channel. Important for reducing fluoride concentration in the cell, thus reducing its toxicity.</text>
</comment>
<dbReference type="eggNOG" id="COG0239">
    <property type="taxonomic scope" value="Bacteria"/>
</dbReference>
<evidence type="ECO:0000313" key="12">
    <source>
        <dbReference type="Proteomes" id="UP000015388"/>
    </source>
</evidence>
<dbReference type="HOGENOM" id="CLU_114342_2_2_11"/>
<keyword evidence="10" id="KW-0406">Ion transport</keyword>
<keyword evidence="3 10" id="KW-0812">Transmembrane</keyword>
<accession>S5SX09</accession>
<keyword evidence="4 10" id="KW-1133">Transmembrane helix</keyword>
<dbReference type="RefSeq" id="WP_020935559.1">
    <property type="nucleotide sequence ID" value="NC_021915.1"/>
</dbReference>
<dbReference type="InterPro" id="IPR003691">
    <property type="entry name" value="FluC"/>
</dbReference>
<dbReference type="GO" id="GO:0005886">
    <property type="term" value="C:plasma membrane"/>
    <property type="evidence" value="ECO:0007669"/>
    <property type="project" value="UniProtKB-SubCell"/>
</dbReference>
<evidence type="ECO:0000256" key="1">
    <source>
        <dbReference type="ARBA" id="ARBA00004651"/>
    </source>
</evidence>
<dbReference type="PATRIC" id="fig|1224163.3.peg.2173"/>
<dbReference type="GO" id="GO:0140114">
    <property type="term" value="P:cellular detoxification of fluoride"/>
    <property type="evidence" value="ECO:0007669"/>
    <property type="project" value="UniProtKB-UniRule"/>
</dbReference>
<reference evidence="11 12" key="1">
    <citation type="submission" date="2012-11" db="EMBL/GenBank/DDBJ databases">
        <title>The complete genome sequence of Corynebacterium maris Coryn-1 (=DSM 45190).</title>
        <authorList>
            <person name="Schaffert L."/>
            <person name="Albersmeier A."/>
            <person name="Kalinowski J."/>
            <person name="Ruckert C."/>
        </authorList>
    </citation>
    <scope>NUCLEOTIDE SEQUENCE [LARGE SCALE GENOMIC DNA]</scope>
    <source>
        <strain evidence="12">Coryn-1</strain>
    </source>
</reference>
<comment type="caution">
    <text evidence="10">Lacks conserved residue(s) required for the propagation of feature annotation.</text>
</comment>
<evidence type="ECO:0000256" key="9">
    <source>
        <dbReference type="ARBA" id="ARBA00049940"/>
    </source>
</evidence>